<dbReference type="AlphaFoldDB" id="A0AA40G3U3"/>
<accession>A0AA40G3U3</accession>
<protein>
    <submittedName>
        <fullName evidence="1">Uncharacterized protein</fullName>
    </submittedName>
</protein>
<sequence>MAAQEARSAKCPPPDTIPGCPCYNFEDGLFLECAGATEESLRTALSGVIHATEGEGTYVRARKLAPP</sequence>
<name>A0AA40G3U3_9HYME</name>
<proteinExistence type="predicted"/>
<gene>
    <name evidence="1" type="ORF">K0M31_018561</name>
</gene>
<evidence type="ECO:0000313" key="2">
    <source>
        <dbReference type="Proteomes" id="UP001177670"/>
    </source>
</evidence>
<comment type="caution">
    <text evidence="1">The sequence shown here is derived from an EMBL/GenBank/DDBJ whole genome shotgun (WGS) entry which is preliminary data.</text>
</comment>
<dbReference type="EMBL" id="JAHYIQ010000007">
    <property type="protein sequence ID" value="KAK1130430.1"/>
    <property type="molecule type" value="Genomic_DNA"/>
</dbReference>
<organism evidence="1 2">
    <name type="scientific">Melipona bicolor</name>
    <dbReference type="NCBI Taxonomy" id="60889"/>
    <lineage>
        <taxon>Eukaryota</taxon>
        <taxon>Metazoa</taxon>
        <taxon>Ecdysozoa</taxon>
        <taxon>Arthropoda</taxon>
        <taxon>Hexapoda</taxon>
        <taxon>Insecta</taxon>
        <taxon>Pterygota</taxon>
        <taxon>Neoptera</taxon>
        <taxon>Endopterygota</taxon>
        <taxon>Hymenoptera</taxon>
        <taxon>Apocrita</taxon>
        <taxon>Aculeata</taxon>
        <taxon>Apoidea</taxon>
        <taxon>Anthophila</taxon>
        <taxon>Apidae</taxon>
        <taxon>Melipona</taxon>
    </lineage>
</organism>
<dbReference type="Proteomes" id="UP001177670">
    <property type="component" value="Unassembled WGS sequence"/>
</dbReference>
<keyword evidence="2" id="KW-1185">Reference proteome</keyword>
<evidence type="ECO:0000313" key="1">
    <source>
        <dbReference type="EMBL" id="KAK1130430.1"/>
    </source>
</evidence>
<reference evidence="1" key="1">
    <citation type="submission" date="2021-10" db="EMBL/GenBank/DDBJ databases">
        <title>Melipona bicolor Genome sequencing and assembly.</title>
        <authorList>
            <person name="Araujo N.S."/>
            <person name="Arias M.C."/>
        </authorList>
    </citation>
    <scope>NUCLEOTIDE SEQUENCE</scope>
    <source>
        <strain evidence="1">USP_2M_L1-L4_2017</strain>
        <tissue evidence="1">Whole body</tissue>
    </source>
</reference>